<evidence type="ECO:0000313" key="2">
    <source>
        <dbReference type="EMBL" id="CUO31349.1"/>
    </source>
</evidence>
<keyword evidence="1" id="KW-0472">Membrane</keyword>
<feature type="transmembrane region" description="Helical" evidence="1">
    <location>
        <begin position="7"/>
        <end position="28"/>
    </location>
</feature>
<gene>
    <name evidence="2" type="ORF">ERS852407_02443</name>
</gene>
<dbReference type="GeneID" id="86065239"/>
<name>A0A174E4J2_9FIRM</name>
<protein>
    <submittedName>
        <fullName evidence="2">Uncharacterized protein</fullName>
    </submittedName>
</protein>
<dbReference type="RefSeq" id="WP_002600324.1">
    <property type="nucleotide sequence ID" value="NZ_CABIXC010000005.1"/>
</dbReference>
<accession>A0A174E4J2</accession>
<keyword evidence="1" id="KW-1133">Transmembrane helix</keyword>
<proteinExistence type="predicted"/>
<organism evidence="2 3">
    <name type="scientific">Hungatella hathewayi</name>
    <dbReference type="NCBI Taxonomy" id="154046"/>
    <lineage>
        <taxon>Bacteria</taxon>
        <taxon>Bacillati</taxon>
        <taxon>Bacillota</taxon>
        <taxon>Clostridia</taxon>
        <taxon>Lachnospirales</taxon>
        <taxon>Lachnospiraceae</taxon>
        <taxon>Hungatella</taxon>
    </lineage>
</organism>
<sequence length="53" mass="5709">MESMKHKLGIALLVVCLIAVAAIVWYLIAAVPDGGEMDGTLVELIRKAGQMRI</sequence>
<keyword evidence="1" id="KW-0812">Transmembrane</keyword>
<dbReference type="EMBL" id="CYZE01000005">
    <property type="protein sequence ID" value="CUO31349.1"/>
    <property type="molecule type" value="Genomic_DNA"/>
</dbReference>
<evidence type="ECO:0000313" key="3">
    <source>
        <dbReference type="Proteomes" id="UP000095651"/>
    </source>
</evidence>
<dbReference type="Proteomes" id="UP000095651">
    <property type="component" value="Unassembled WGS sequence"/>
</dbReference>
<dbReference type="AlphaFoldDB" id="A0A174E4J2"/>
<reference evidence="2 3" key="1">
    <citation type="submission" date="2015-09" db="EMBL/GenBank/DDBJ databases">
        <authorList>
            <consortium name="Pathogen Informatics"/>
        </authorList>
    </citation>
    <scope>NUCLEOTIDE SEQUENCE [LARGE SCALE GENOMIC DNA]</scope>
    <source>
        <strain evidence="2 3">2789STDY5608850</strain>
    </source>
</reference>
<evidence type="ECO:0000256" key="1">
    <source>
        <dbReference type="SAM" id="Phobius"/>
    </source>
</evidence>